<dbReference type="PANTHER" id="PTHR10869">
    <property type="entry name" value="PROLYL 4-HYDROXYLASE ALPHA SUBUNIT"/>
    <property type="match status" value="1"/>
</dbReference>
<evidence type="ECO:0000256" key="1">
    <source>
        <dbReference type="ARBA" id="ARBA00001961"/>
    </source>
</evidence>
<dbReference type="SMART" id="SM00702">
    <property type="entry name" value="P4Hc"/>
    <property type="match status" value="1"/>
</dbReference>
<dbReference type="AlphaFoldDB" id="A0A1D2MV10"/>
<dbReference type="InterPro" id="IPR013547">
    <property type="entry name" value="P4H_N"/>
</dbReference>
<dbReference type="STRING" id="48709.A0A1D2MV10"/>
<evidence type="ECO:0000256" key="5">
    <source>
        <dbReference type="ARBA" id="ARBA00023002"/>
    </source>
</evidence>
<dbReference type="Gene3D" id="1.25.40.10">
    <property type="entry name" value="Tetratricopeptide repeat domain"/>
    <property type="match status" value="1"/>
</dbReference>
<dbReference type="Gene3D" id="6.10.140.1460">
    <property type="match status" value="1"/>
</dbReference>
<evidence type="ECO:0000256" key="2">
    <source>
        <dbReference type="ARBA" id="ARBA00022723"/>
    </source>
</evidence>
<evidence type="ECO:0000313" key="11">
    <source>
        <dbReference type="Proteomes" id="UP000094527"/>
    </source>
</evidence>
<dbReference type="InterPro" id="IPR045054">
    <property type="entry name" value="P4HA-like"/>
</dbReference>
<name>A0A1D2MV10_ORCCI</name>
<keyword evidence="3" id="KW-0847">Vitamin C</keyword>
<dbReference type="InterPro" id="IPR011990">
    <property type="entry name" value="TPR-like_helical_dom_sf"/>
</dbReference>
<organism evidence="10 11">
    <name type="scientific">Orchesella cincta</name>
    <name type="common">Springtail</name>
    <name type="synonym">Podura cincta</name>
    <dbReference type="NCBI Taxonomy" id="48709"/>
    <lineage>
        <taxon>Eukaryota</taxon>
        <taxon>Metazoa</taxon>
        <taxon>Ecdysozoa</taxon>
        <taxon>Arthropoda</taxon>
        <taxon>Hexapoda</taxon>
        <taxon>Collembola</taxon>
        <taxon>Entomobryomorpha</taxon>
        <taxon>Entomobryoidea</taxon>
        <taxon>Orchesellidae</taxon>
        <taxon>Orchesellinae</taxon>
        <taxon>Orchesella</taxon>
    </lineage>
</organism>
<evidence type="ECO:0000313" key="10">
    <source>
        <dbReference type="EMBL" id="ODM96545.1"/>
    </source>
</evidence>
<evidence type="ECO:0000256" key="3">
    <source>
        <dbReference type="ARBA" id="ARBA00022896"/>
    </source>
</evidence>
<evidence type="ECO:0000256" key="4">
    <source>
        <dbReference type="ARBA" id="ARBA00022964"/>
    </source>
</evidence>
<dbReference type="GO" id="GO:0005783">
    <property type="term" value="C:endoplasmic reticulum"/>
    <property type="evidence" value="ECO:0007669"/>
    <property type="project" value="InterPro"/>
</dbReference>
<dbReference type="Pfam" id="PF08336">
    <property type="entry name" value="P4Ha_N"/>
    <property type="match status" value="1"/>
</dbReference>
<dbReference type="Proteomes" id="UP000094527">
    <property type="component" value="Unassembled WGS sequence"/>
</dbReference>
<accession>A0A1D2MV10</accession>
<dbReference type="InterPro" id="IPR006620">
    <property type="entry name" value="Pro_4_hyd_alph"/>
</dbReference>
<reference evidence="10 11" key="1">
    <citation type="journal article" date="2016" name="Genome Biol. Evol.">
        <title>Gene Family Evolution Reflects Adaptation to Soil Environmental Stressors in the Genome of the Collembolan Orchesella cincta.</title>
        <authorList>
            <person name="Faddeeva-Vakhrusheva A."/>
            <person name="Derks M.F."/>
            <person name="Anvar S.Y."/>
            <person name="Agamennone V."/>
            <person name="Suring W."/>
            <person name="Smit S."/>
            <person name="van Straalen N.M."/>
            <person name="Roelofs D."/>
        </authorList>
    </citation>
    <scope>NUCLEOTIDE SEQUENCE [LARGE SCALE GENOMIC DNA]</scope>
    <source>
        <tissue evidence="10">Mixed pool</tissue>
    </source>
</reference>
<dbReference type="GO" id="GO:0004656">
    <property type="term" value="F:procollagen-proline 4-dioxygenase activity"/>
    <property type="evidence" value="ECO:0007669"/>
    <property type="project" value="InterPro"/>
</dbReference>
<protein>
    <submittedName>
        <fullName evidence="10">Prolyl 4-hydroxylase subunit alpha-1</fullName>
    </submittedName>
</protein>
<keyword evidence="8" id="KW-1133">Transmembrane helix</keyword>
<dbReference type="EMBL" id="LJIJ01000528">
    <property type="protein sequence ID" value="ODM96545.1"/>
    <property type="molecule type" value="Genomic_DNA"/>
</dbReference>
<dbReference type="Gene3D" id="2.60.120.620">
    <property type="entry name" value="q2cbj1_9rhob like domain"/>
    <property type="match status" value="1"/>
</dbReference>
<dbReference type="PANTHER" id="PTHR10869:SF244">
    <property type="entry name" value="PROLYL 4-HYDROXYLASE SUBUNIT ALPHA-2"/>
    <property type="match status" value="1"/>
</dbReference>
<proteinExistence type="predicted"/>
<dbReference type="InterPro" id="IPR044862">
    <property type="entry name" value="Pro_4_hyd_alph_FE2OG_OXY"/>
</dbReference>
<dbReference type="GO" id="GO:0005506">
    <property type="term" value="F:iron ion binding"/>
    <property type="evidence" value="ECO:0007669"/>
    <property type="project" value="InterPro"/>
</dbReference>
<evidence type="ECO:0000256" key="7">
    <source>
        <dbReference type="SAM" id="MobiDB-lite"/>
    </source>
</evidence>
<comment type="cofactor">
    <cofactor evidence="1">
        <name>L-ascorbate</name>
        <dbReference type="ChEBI" id="CHEBI:38290"/>
    </cofactor>
</comment>
<keyword evidence="8" id="KW-0472">Membrane</keyword>
<keyword evidence="5" id="KW-0560">Oxidoreductase</keyword>
<comment type="caution">
    <text evidence="10">The sequence shown here is derived from an EMBL/GenBank/DDBJ whole genome shotgun (WGS) entry which is preliminary data.</text>
</comment>
<feature type="domain" description="Prolyl 4-hydroxylase alpha subunit" evidence="9">
    <location>
        <begin position="387"/>
        <end position="572"/>
    </location>
</feature>
<feature type="transmembrane region" description="Helical" evidence="8">
    <location>
        <begin position="12"/>
        <end position="31"/>
    </location>
</feature>
<dbReference type="OMA" id="FAWINDK"/>
<keyword evidence="4" id="KW-0223">Dioxygenase</keyword>
<keyword evidence="11" id="KW-1185">Reference proteome</keyword>
<sequence length="585" mass="67479">MAVDCLKMHIRYSAFRITIVFSCFTFLFPILTKANIDPPQSVLQSHPPPDQLHSDVLPNPGESIDNTDNDAIDNPVLEAVQVPYANSPLYLNYLAQTEHLVHNALEKYEEQLLERLQILRRYKNDYKDSVLEAVRQTGLPDAEINDWSKAQIVASNPLLSYRMIRRFSTDLQAFQDHIWQSYEHELWEQLESWRGVFAWPSERDLIEASQSLIRLHDVYDFDINYFADGEIKVGDLKYPLKVGLMAHHCLDISQLALQLGNINAAAEWFQAAHLKVVQDSDEKTVTMEELTQVWDKTYNVFQEAWPMQNFKSHDVFTEARTLLRIGFNELKRNRTFDNRIVNYKALCRGDELRTKAQIARLFCYVDKTLNPYWYINPLKIEIHSWKPFIYQIHDLLGPQKISEINAIIVPEMAAVVESGTSKQQPNDIDSFTFAWINDKNHHASATLYPLTRKVELLGGLNALDFGESDAYHISSYAVGNHYEPCYECHEHDNSLSPEALRKKTATMHFILHEPDQGGELAFTMLGVLIKPYLGSLIVYQNLLPSDETNKKILHGSCPVVIGQKWVATKWIRKAEDKDRLFYGTF</sequence>
<keyword evidence="6" id="KW-0408">Iron</keyword>
<keyword evidence="2" id="KW-0479">Metal-binding</keyword>
<gene>
    <name evidence="10" type="ORF">Ocin01_10143</name>
</gene>
<dbReference type="GO" id="GO:0031418">
    <property type="term" value="F:L-ascorbic acid binding"/>
    <property type="evidence" value="ECO:0007669"/>
    <property type="project" value="UniProtKB-KW"/>
</dbReference>
<evidence type="ECO:0000259" key="9">
    <source>
        <dbReference type="SMART" id="SM00702"/>
    </source>
</evidence>
<dbReference type="OrthoDB" id="420380at2759"/>
<feature type="region of interest" description="Disordered" evidence="7">
    <location>
        <begin position="40"/>
        <end position="69"/>
    </location>
</feature>
<evidence type="ECO:0000256" key="8">
    <source>
        <dbReference type="SAM" id="Phobius"/>
    </source>
</evidence>
<keyword evidence="8" id="KW-0812">Transmembrane</keyword>
<evidence type="ECO:0000256" key="6">
    <source>
        <dbReference type="ARBA" id="ARBA00023004"/>
    </source>
</evidence>
<dbReference type="Pfam" id="PF13640">
    <property type="entry name" value="2OG-FeII_Oxy_3"/>
    <property type="match status" value="1"/>
</dbReference>